<sequence length="296" mass="34497">MEKKVSLKSLSKFALSNVALFLPIKTAFQVRQVNKTFDEAVYIGINCLYYDIQDQAARFEYIMETQFDSDTRSEHKTLRANELLINQVLQQSIQNAGQGDNLFKNFKELSYLKKPNHLIEKPIIAVLILLNKCPKIKAEVDFMKKEDIDEIWVKIRDNLKNKQFLNQLKEFDIRTISDPQIKQIQSLFANDPWMTVSWIRRESVFALNLFIWVAKIIEYIQVAAKLSKLGVKVIEEKRDQCLKIKSDLDKIKEMKEIFMKIKDPQHQTEKKSLKNGHKKSKSISQDAANSSKTPKN</sequence>
<accession>A0A078A6C1</accession>
<dbReference type="InParanoid" id="A0A078A6C1"/>
<evidence type="ECO:0000313" key="2">
    <source>
        <dbReference type="EMBL" id="CDW77406.1"/>
    </source>
</evidence>
<gene>
    <name evidence="2" type="primary">Contig17386.g18496</name>
    <name evidence="2" type="ORF">STYLEM_6367</name>
</gene>
<protein>
    <submittedName>
        <fullName evidence="2">Uncharacterized protein</fullName>
    </submittedName>
</protein>
<proteinExistence type="predicted"/>
<organism evidence="2 3">
    <name type="scientific">Stylonychia lemnae</name>
    <name type="common">Ciliate</name>
    <dbReference type="NCBI Taxonomy" id="5949"/>
    <lineage>
        <taxon>Eukaryota</taxon>
        <taxon>Sar</taxon>
        <taxon>Alveolata</taxon>
        <taxon>Ciliophora</taxon>
        <taxon>Intramacronucleata</taxon>
        <taxon>Spirotrichea</taxon>
        <taxon>Stichotrichia</taxon>
        <taxon>Sporadotrichida</taxon>
        <taxon>Oxytrichidae</taxon>
        <taxon>Stylonychinae</taxon>
        <taxon>Stylonychia</taxon>
    </lineage>
</organism>
<evidence type="ECO:0000256" key="1">
    <source>
        <dbReference type="SAM" id="MobiDB-lite"/>
    </source>
</evidence>
<evidence type="ECO:0000313" key="3">
    <source>
        <dbReference type="Proteomes" id="UP000039865"/>
    </source>
</evidence>
<dbReference type="GO" id="GO:0045505">
    <property type="term" value="F:dynein intermediate chain binding"/>
    <property type="evidence" value="ECO:0007669"/>
    <property type="project" value="InterPro"/>
</dbReference>
<dbReference type="PANTHER" id="PTHR45703">
    <property type="entry name" value="DYNEIN HEAVY CHAIN"/>
    <property type="match status" value="1"/>
</dbReference>
<dbReference type="InterPro" id="IPR026983">
    <property type="entry name" value="DHC"/>
</dbReference>
<dbReference type="PANTHER" id="PTHR45703:SF36">
    <property type="entry name" value="DYNEIN HEAVY CHAIN, CYTOPLASMIC"/>
    <property type="match status" value="1"/>
</dbReference>
<dbReference type="Proteomes" id="UP000039865">
    <property type="component" value="Unassembled WGS sequence"/>
</dbReference>
<dbReference type="GO" id="GO:0030286">
    <property type="term" value="C:dynein complex"/>
    <property type="evidence" value="ECO:0007669"/>
    <property type="project" value="InterPro"/>
</dbReference>
<feature type="compositionally biased region" description="Basic and acidic residues" evidence="1">
    <location>
        <begin position="260"/>
        <end position="272"/>
    </location>
</feature>
<feature type="region of interest" description="Disordered" evidence="1">
    <location>
        <begin position="260"/>
        <end position="296"/>
    </location>
</feature>
<keyword evidence="3" id="KW-1185">Reference proteome</keyword>
<reference evidence="2 3" key="1">
    <citation type="submission" date="2014-06" db="EMBL/GenBank/DDBJ databases">
        <authorList>
            <person name="Swart Estienne"/>
        </authorList>
    </citation>
    <scope>NUCLEOTIDE SEQUENCE [LARGE SCALE GENOMIC DNA]</scope>
    <source>
        <strain evidence="2 3">130c</strain>
    </source>
</reference>
<dbReference type="Gene3D" id="1.20.920.60">
    <property type="match status" value="1"/>
</dbReference>
<dbReference type="GO" id="GO:0051959">
    <property type="term" value="F:dynein light intermediate chain binding"/>
    <property type="evidence" value="ECO:0007669"/>
    <property type="project" value="InterPro"/>
</dbReference>
<dbReference type="GO" id="GO:0007018">
    <property type="term" value="P:microtubule-based movement"/>
    <property type="evidence" value="ECO:0007669"/>
    <property type="project" value="InterPro"/>
</dbReference>
<feature type="compositionally biased region" description="Polar residues" evidence="1">
    <location>
        <begin position="283"/>
        <end position="296"/>
    </location>
</feature>
<name>A0A078A6C1_STYLE</name>
<dbReference type="AlphaFoldDB" id="A0A078A6C1"/>
<dbReference type="EMBL" id="CCKQ01006117">
    <property type="protein sequence ID" value="CDW77406.1"/>
    <property type="molecule type" value="Genomic_DNA"/>
</dbReference>